<organism evidence="2 3">
    <name type="scientific">Acrobeloides nanus</name>
    <dbReference type="NCBI Taxonomy" id="290746"/>
    <lineage>
        <taxon>Eukaryota</taxon>
        <taxon>Metazoa</taxon>
        <taxon>Ecdysozoa</taxon>
        <taxon>Nematoda</taxon>
        <taxon>Chromadorea</taxon>
        <taxon>Rhabditida</taxon>
        <taxon>Tylenchina</taxon>
        <taxon>Cephalobomorpha</taxon>
        <taxon>Cephaloboidea</taxon>
        <taxon>Cephalobidae</taxon>
        <taxon>Acrobeloides</taxon>
    </lineage>
</organism>
<proteinExistence type="predicted"/>
<reference evidence="3" key="1">
    <citation type="submission" date="2022-11" db="UniProtKB">
        <authorList>
            <consortium name="WormBaseParasite"/>
        </authorList>
    </citation>
    <scope>IDENTIFICATION</scope>
</reference>
<sequence>MLNELKKETLIETKPPPPSVYSYIGHTAERTKLTKQLRRMFIRHQPGAIDQAHSSVDMTGQENEGNFLSYKTYKTRYLFQELVHEHIKN</sequence>
<dbReference type="AlphaFoldDB" id="A0A914BYM3"/>
<evidence type="ECO:0000313" key="3">
    <source>
        <dbReference type="WBParaSite" id="ACRNAN_Path_1298.g5083.t1"/>
    </source>
</evidence>
<feature type="compositionally biased region" description="Basic and acidic residues" evidence="1">
    <location>
        <begin position="1"/>
        <end position="11"/>
    </location>
</feature>
<accession>A0A914BYM3</accession>
<dbReference type="Proteomes" id="UP000887540">
    <property type="component" value="Unplaced"/>
</dbReference>
<evidence type="ECO:0000313" key="2">
    <source>
        <dbReference type="Proteomes" id="UP000887540"/>
    </source>
</evidence>
<name>A0A914BYM3_9BILA</name>
<feature type="region of interest" description="Disordered" evidence="1">
    <location>
        <begin position="1"/>
        <end position="23"/>
    </location>
</feature>
<dbReference type="WBParaSite" id="ACRNAN_Path_1298.g5083.t1">
    <property type="protein sequence ID" value="ACRNAN_Path_1298.g5083.t1"/>
    <property type="gene ID" value="ACRNAN_Path_1298.g5083"/>
</dbReference>
<keyword evidence="2" id="KW-1185">Reference proteome</keyword>
<protein>
    <submittedName>
        <fullName evidence="3">Uncharacterized protein</fullName>
    </submittedName>
</protein>
<evidence type="ECO:0000256" key="1">
    <source>
        <dbReference type="SAM" id="MobiDB-lite"/>
    </source>
</evidence>